<dbReference type="Gene3D" id="3.80.10.10">
    <property type="entry name" value="Ribonuclease Inhibitor"/>
    <property type="match status" value="1"/>
</dbReference>
<name>A0A067MGZ1_BOTB1</name>
<dbReference type="InParanoid" id="A0A067MGZ1"/>
<dbReference type="SUPFAM" id="SSF52047">
    <property type="entry name" value="RNI-like"/>
    <property type="match status" value="1"/>
</dbReference>
<dbReference type="PANTHER" id="PTHR38926:SF5">
    <property type="entry name" value="F-BOX AND LEUCINE-RICH REPEAT PROTEIN 6"/>
    <property type="match status" value="1"/>
</dbReference>
<evidence type="ECO:0000313" key="1">
    <source>
        <dbReference type="EMBL" id="KDQ13975.1"/>
    </source>
</evidence>
<dbReference type="AlphaFoldDB" id="A0A067MGZ1"/>
<accession>A0A067MGZ1</accession>
<organism evidence="1 2">
    <name type="scientific">Botryobasidium botryosum (strain FD-172 SS1)</name>
    <dbReference type="NCBI Taxonomy" id="930990"/>
    <lineage>
        <taxon>Eukaryota</taxon>
        <taxon>Fungi</taxon>
        <taxon>Dikarya</taxon>
        <taxon>Basidiomycota</taxon>
        <taxon>Agaricomycotina</taxon>
        <taxon>Agaricomycetes</taxon>
        <taxon>Cantharellales</taxon>
        <taxon>Botryobasidiaceae</taxon>
        <taxon>Botryobasidium</taxon>
    </lineage>
</organism>
<gene>
    <name evidence="1" type="ORF">BOTBODRAFT_33093</name>
</gene>
<dbReference type="Gene3D" id="1.20.1280.50">
    <property type="match status" value="1"/>
</dbReference>
<keyword evidence="2" id="KW-1185">Reference proteome</keyword>
<dbReference type="HOGENOM" id="CLU_024199_1_2_1"/>
<dbReference type="Proteomes" id="UP000027195">
    <property type="component" value="Unassembled WGS sequence"/>
</dbReference>
<evidence type="ECO:0000313" key="2">
    <source>
        <dbReference type="Proteomes" id="UP000027195"/>
    </source>
</evidence>
<sequence>MKSDLPLEKGADEPSSVRLSSETTPAFIFHASTGDTSAISRQNQALPIYRLPNEIISYIFELANETDPDSISPHPLRLYTRWSISHVSRLWRQVALHMPRLWSIIVSTDCHVVEVCVIRSKDAPLDISLPNYDPSARRSMLFPSPHVARFKSCMEILAPHIGRWQSLEFGDVSIEEFMPYLDAAAPQLETLALSLSDYDPDQDLLLGDVLLPGNFPRVRELFLINAHIPLASPIYAGLTYLRLHDINFDTSSMDDLHSAINACPNLESLDLDRVIVRLPSSLSPSNPALSLELPKLSSLGLIDLQTFVTRDILASIRPSPSLELSTFNSLEGNDNLCNILPVGTHLSRTMPSLSRIKHLTFLFGVEHDGVASFDLSGREDMGPNIMDFSCISPNPGFLASSLFQVIGQQLDLSHLISLTLIGLTNALFSVDSFTNMLKHLPTIHRLEFKHCSTSFIEILCVTPTRSVCPMLSTLSIERSNISGPCLEALVQSRVSTNDEEDDSGRKNKLVEVHSRGCNRIDVEAWVRIQGLLALYDFEQTARDEFDPYSNFIYVLD</sequence>
<dbReference type="PANTHER" id="PTHR38926">
    <property type="entry name" value="F-BOX DOMAIN CONTAINING PROTEIN, EXPRESSED"/>
    <property type="match status" value="1"/>
</dbReference>
<proteinExistence type="predicted"/>
<dbReference type="STRING" id="930990.A0A067MGZ1"/>
<reference evidence="2" key="1">
    <citation type="journal article" date="2014" name="Proc. Natl. Acad. Sci. U.S.A.">
        <title>Extensive sampling of basidiomycete genomes demonstrates inadequacy of the white-rot/brown-rot paradigm for wood decay fungi.</title>
        <authorList>
            <person name="Riley R."/>
            <person name="Salamov A.A."/>
            <person name="Brown D.W."/>
            <person name="Nagy L.G."/>
            <person name="Floudas D."/>
            <person name="Held B.W."/>
            <person name="Levasseur A."/>
            <person name="Lombard V."/>
            <person name="Morin E."/>
            <person name="Otillar R."/>
            <person name="Lindquist E.A."/>
            <person name="Sun H."/>
            <person name="LaButti K.M."/>
            <person name="Schmutz J."/>
            <person name="Jabbour D."/>
            <person name="Luo H."/>
            <person name="Baker S.E."/>
            <person name="Pisabarro A.G."/>
            <person name="Walton J.D."/>
            <person name="Blanchette R.A."/>
            <person name="Henrissat B."/>
            <person name="Martin F."/>
            <person name="Cullen D."/>
            <person name="Hibbett D.S."/>
            <person name="Grigoriev I.V."/>
        </authorList>
    </citation>
    <scope>NUCLEOTIDE SEQUENCE [LARGE SCALE GENOMIC DNA]</scope>
    <source>
        <strain evidence="2">FD-172 SS1</strain>
    </source>
</reference>
<dbReference type="OrthoDB" id="3172239at2759"/>
<protein>
    <submittedName>
        <fullName evidence="1">Uncharacterized protein</fullName>
    </submittedName>
</protein>
<dbReference type="InterPro" id="IPR032675">
    <property type="entry name" value="LRR_dom_sf"/>
</dbReference>
<dbReference type="EMBL" id="KL198040">
    <property type="protein sequence ID" value="KDQ13975.1"/>
    <property type="molecule type" value="Genomic_DNA"/>
</dbReference>